<dbReference type="EMBL" id="AGNL01041483">
    <property type="protein sequence ID" value="EJK51534.1"/>
    <property type="molecule type" value="Genomic_DNA"/>
</dbReference>
<evidence type="ECO:0000313" key="1">
    <source>
        <dbReference type="EMBL" id="EJK51534.1"/>
    </source>
</evidence>
<keyword evidence="2" id="KW-1185">Reference proteome</keyword>
<comment type="caution">
    <text evidence="1">The sequence shown here is derived from an EMBL/GenBank/DDBJ whole genome shotgun (WGS) entry which is preliminary data.</text>
</comment>
<accession>K0RGV5</accession>
<dbReference type="Proteomes" id="UP000266841">
    <property type="component" value="Unassembled WGS sequence"/>
</dbReference>
<reference evidence="1 2" key="1">
    <citation type="journal article" date="2012" name="Genome Biol.">
        <title>Genome and low-iron response of an oceanic diatom adapted to chronic iron limitation.</title>
        <authorList>
            <person name="Lommer M."/>
            <person name="Specht M."/>
            <person name="Roy A.S."/>
            <person name="Kraemer L."/>
            <person name="Andreson R."/>
            <person name="Gutowska M.A."/>
            <person name="Wolf J."/>
            <person name="Bergner S.V."/>
            <person name="Schilhabel M.B."/>
            <person name="Klostermeier U.C."/>
            <person name="Beiko R.G."/>
            <person name="Rosenstiel P."/>
            <person name="Hippler M."/>
            <person name="Laroche J."/>
        </authorList>
    </citation>
    <scope>NUCLEOTIDE SEQUENCE [LARGE SCALE GENOMIC DNA]</scope>
    <source>
        <strain evidence="1 2">CCMP1005</strain>
    </source>
</reference>
<proteinExistence type="predicted"/>
<name>K0RGV5_THAOC</name>
<organism evidence="1 2">
    <name type="scientific">Thalassiosira oceanica</name>
    <name type="common">Marine diatom</name>
    <dbReference type="NCBI Taxonomy" id="159749"/>
    <lineage>
        <taxon>Eukaryota</taxon>
        <taxon>Sar</taxon>
        <taxon>Stramenopiles</taxon>
        <taxon>Ochrophyta</taxon>
        <taxon>Bacillariophyta</taxon>
        <taxon>Coscinodiscophyceae</taxon>
        <taxon>Thalassiosirophycidae</taxon>
        <taxon>Thalassiosirales</taxon>
        <taxon>Thalassiosiraceae</taxon>
        <taxon>Thalassiosira</taxon>
    </lineage>
</organism>
<evidence type="ECO:0000313" key="2">
    <source>
        <dbReference type="Proteomes" id="UP000266841"/>
    </source>
</evidence>
<feature type="non-terminal residue" evidence="1">
    <location>
        <position position="1"/>
    </location>
</feature>
<evidence type="ECO:0008006" key="3">
    <source>
        <dbReference type="Google" id="ProtNLM"/>
    </source>
</evidence>
<sequence length="148" mass="16417">ALGVRVGIVRPVQINRSDFGDGELDRFNPNLPRFWGYLRGKRTDRWSDSNVHCCSLTANGMFRGHFTSSDWATRAPPDRINGFQPDIPIGLLLDLDEGTLTLYQNGQRLTTPKDGLSGEYCWYSSAYDCSLVNDCASVSVERGLAPGD</sequence>
<dbReference type="OrthoDB" id="295536at2759"/>
<dbReference type="AlphaFoldDB" id="K0RGV5"/>
<protein>
    <recommendedName>
        <fullName evidence="3">B30.2/SPRY domain-containing protein</fullName>
    </recommendedName>
</protein>
<gene>
    <name evidence="1" type="ORF">THAOC_29287</name>
</gene>